<feature type="domain" description="Ubiquitin-like" evidence="1">
    <location>
        <begin position="237"/>
        <end position="322"/>
    </location>
</feature>
<name>A0A9P5PPV3_9AGAR</name>
<dbReference type="AlphaFoldDB" id="A0A9P5PPV3"/>
<gene>
    <name evidence="2" type="ORF">BDP27DRAFT_1328989</name>
</gene>
<proteinExistence type="predicted"/>
<dbReference type="Proteomes" id="UP000772434">
    <property type="component" value="Unassembled WGS sequence"/>
</dbReference>
<comment type="caution">
    <text evidence="2">The sequence shown here is derived from an EMBL/GenBank/DDBJ whole genome shotgun (WGS) entry which is preliminary data.</text>
</comment>
<reference evidence="2" key="1">
    <citation type="submission" date="2020-11" db="EMBL/GenBank/DDBJ databases">
        <authorList>
            <consortium name="DOE Joint Genome Institute"/>
            <person name="Ahrendt S."/>
            <person name="Riley R."/>
            <person name="Andreopoulos W."/>
            <person name="Labutti K."/>
            <person name="Pangilinan J."/>
            <person name="Ruiz-Duenas F.J."/>
            <person name="Barrasa J.M."/>
            <person name="Sanchez-Garcia M."/>
            <person name="Camarero S."/>
            <person name="Miyauchi S."/>
            <person name="Serrano A."/>
            <person name="Linde D."/>
            <person name="Babiker R."/>
            <person name="Drula E."/>
            <person name="Ayuso-Fernandez I."/>
            <person name="Pacheco R."/>
            <person name="Padilla G."/>
            <person name="Ferreira P."/>
            <person name="Barriuso J."/>
            <person name="Kellner H."/>
            <person name="Castanera R."/>
            <person name="Alfaro M."/>
            <person name="Ramirez L."/>
            <person name="Pisabarro A.G."/>
            <person name="Kuo A."/>
            <person name="Tritt A."/>
            <person name="Lipzen A."/>
            <person name="He G."/>
            <person name="Yan M."/>
            <person name="Ng V."/>
            <person name="Cullen D."/>
            <person name="Martin F."/>
            <person name="Rosso M.-N."/>
            <person name="Henrissat B."/>
            <person name="Hibbett D."/>
            <person name="Martinez A.T."/>
            <person name="Grigoriev I.V."/>
        </authorList>
    </citation>
    <scope>NUCLEOTIDE SEQUENCE</scope>
    <source>
        <strain evidence="2">AH 40177</strain>
    </source>
</reference>
<dbReference type="OrthoDB" id="3058759at2759"/>
<evidence type="ECO:0000313" key="3">
    <source>
        <dbReference type="Proteomes" id="UP000772434"/>
    </source>
</evidence>
<protein>
    <recommendedName>
        <fullName evidence="1">Ubiquitin-like domain-containing protein</fullName>
    </recommendedName>
</protein>
<evidence type="ECO:0000313" key="2">
    <source>
        <dbReference type="EMBL" id="KAF9067288.1"/>
    </source>
</evidence>
<sequence length="428" mass="48197">MRYASLIPFLASLRSPTLLTHRFLSIVMEGIKAKLSAIRLWKKANRDCIPKYSIVASISTTISAVVPGLTTQDPGTHNPIIARSNNLNVVHQGLALLAPITAAIPIAGTPLKASIDTLLITLDRIETRGKNREDAARLTQRLRRLDDAISSALPASPSILQRRNELAGRLDKILGRLMQLHINSFLRSAEINHEILACIKEIDEHEHDYMLLTSMRMENNLQVLVGNQQQLYMSIQQDLVFVRDATGRKHKVLVDQCHSHEQFMTVLGACFMIGDANRNQVLLDFVGRGAYEFYIEEGTGITQLDRWSGVQAGTRIIMTAVFEQPRHRDQYKCPRPQCQAWNDCKEVKNGWIDCTGCPGRFQIGNSKRRNNKTNSRLGQHNAGSVSTLSDGNLLDLIQIYQIKQKDVCRFHFLTFLVNILCCSAIFHF</sequence>
<dbReference type="Pfam" id="PF22893">
    <property type="entry name" value="ULD_2"/>
    <property type="match status" value="1"/>
</dbReference>
<keyword evidence="3" id="KW-1185">Reference proteome</keyword>
<organism evidence="2 3">
    <name type="scientific">Rhodocollybia butyracea</name>
    <dbReference type="NCBI Taxonomy" id="206335"/>
    <lineage>
        <taxon>Eukaryota</taxon>
        <taxon>Fungi</taxon>
        <taxon>Dikarya</taxon>
        <taxon>Basidiomycota</taxon>
        <taxon>Agaricomycotina</taxon>
        <taxon>Agaricomycetes</taxon>
        <taxon>Agaricomycetidae</taxon>
        <taxon>Agaricales</taxon>
        <taxon>Marasmiineae</taxon>
        <taxon>Omphalotaceae</taxon>
        <taxon>Rhodocollybia</taxon>
    </lineage>
</organism>
<accession>A0A9P5PPV3</accession>
<evidence type="ECO:0000259" key="1">
    <source>
        <dbReference type="Pfam" id="PF22893"/>
    </source>
</evidence>
<dbReference type="InterPro" id="IPR054464">
    <property type="entry name" value="ULD_fung"/>
</dbReference>
<dbReference type="EMBL" id="JADNRY010000075">
    <property type="protein sequence ID" value="KAF9067288.1"/>
    <property type="molecule type" value="Genomic_DNA"/>
</dbReference>